<feature type="domain" description="Fungal lipase-type" evidence="6">
    <location>
        <begin position="92"/>
        <end position="201"/>
    </location>
</feature>
<evidence type="ECO:0000256" key="5">
    <source>
        <dbReference type="ARBA" id="ARBA00023242"/>
    </source>
</evidence>
<dbReference type="GO" id="GO:0005737">
    <property type="term" value="C:cytoplasm"/>
    <property type="evidence" value="ECO:0007669"/>
    <property type="project" value="UniProtKB-SubCell"/>
</dbReference>
<dbReference type="EMBL" id="EF676590">
    <property type="protein sequence ID" value="ABR16483.1"/>
    <property type="molecule type" value="mRNA"/>
</dbReference>
<evidence type="ECO:0000256" key="4">
    <source>
        <dbReference type="ARBA" id="ARBA00022821"/>
    </source>
</evidence>
<comment type="subcellular location">
    <subcellularLocation>
        <location evidence="2">Cytoplasm</location>
    </subcellularLocation>
    <subcellularLocation>
        <location evidence="1">Nucleus</location>
    </subcellularLocation>
</comment>
<dbReference type="CDD" id="cd00519">
    <property type="entry name" value="Lipase_3"/>
    <property type="match status" value="1"/>
</dbReference>
<evidence type="ECO:0000256" key="3">
    <source>
        <dbReference type="ARBA" id="ARBA00022490"/>
    </source>
</evidence>
<protein>
    <recommendedName>
        <fullName evidence="9">Fungal lipase-like domain-containing protein</fullName>
    </recommendedName>
</protein>
<dbReference type="Pfam" id="PF18117">
    <property type="entry name" value="EDS1_EP"/>
    <property type="match status" value="1"/>
</dbReference>
<keyword evidence="5" id="KW-0539">Nucleus</keyword>
<evidence type="ECO:0000256" key="2">
    <source>
        <dbReference type="ARBA" id="ARBA00004496"/>
    </source>
</evidence>
<sequence length="609" mass="70148">MEPDSPLFTVGQESATFLLSCGILSKAWEVSRLASNSKSFTLNEYEGVAYVAFPSFHNIETFLVKERKYGEGNIQTDNKVFSDCLKGNDDQPALVHQGALKLFLHIMENTDFKTKLQMYTDSKQRKLKPIMFVGHSLGGVVATLATLWVLEKRLRQSSPFCITFGCPLVGDVSLVEAVGRENWAGNFCHVVSKHDIVPRMLLAPFESIAEALLTIFPYWQGKVKYSFIQDACRKLHKNVLDSLSKSDGRNPYRPFGTYMFCSSNGAACIEDSETVLKMLHSTMQRQEASSGEIVQDCFSEHIGYGSVLKHVIEKFISGRRIANPDSDSFYEMGISLQLEAIGVGVQDNPARIALQRAGETENERNTNVDKLAIKLGEKQCRMAELEWYKERCEKEDGIVYYDSFKNQNGKKDIHANERRLKLEGFWDEIIEMWEKHELPSDFESRNKWINAGTTYRRLVEPLDIAFYYRTCKGNGNYLSYGRPNRHKVLQKWMEEKEKTRSSISRGLRTKRASLTLDSRFWAYVEEARKDLENLKRGQHQRLQNLEKFEEYVTTMEKALSISSDVFMKGSSFVIWWEEWKEYKKKQSPEWSSPLYKIMEKLEGLRLQGV</sequence>
<reference evidence="8" key="1">
    <citation type="submission" date="2007-06" db="EMBL/GenBank/DDBJ databases">
        <title>Full length cDNA sequences from Sitka Spruce (Picea sitchensis).</title>
        <authorList>
            <person name="Ralph S.G."/>
            <person name="Chun H.E."/>
            <person name="Liao N."/>
            <person name="Ali J."/>
            <person name="Reid K."/>
            <person name="Kolosova N."/>
            <person name="Cooper N."/>
            <person name="Cullis C."/>
            <person name="Jancsik S."/>
            <person name="Moore R."/>
            <person name="Mayo M."/>
            <person name="Wagner S."/>
            <person name="Holt R.A."/>
            <person name="Jones S.J.M."/>
            <person name="Marra M.A."/>
            <person name="Ritland C.E."/>
            <person name="Ritland K."/>
            <person name="Bohlmann J."/>
        </authorList>
    </citation>
    <scope>NUCLEOTIDE SEQUENCE</scope>
    <source>
        <tissue evidence="8">Green portion of the leader tissue</tissue>
    </source>
</reference>
<dbReference type="InterPro" id="IPR029058">
    <property type="entry name" value="AB_hydrolase_fold"/>
</dbReference>
<dbReference type="InterPro" id="IPR041266">
    <property type="entry name" value="EDS1_EP"/>
</dbReference>
<organism evidence="8">
    <name type="scientific">Picea sitchensis</name>
    <name type="common">Sitka spruce</name>
    <name type="synonym">Pinus sitchensis</name>
    <dbReference type="NCBI Taxonomy" id="3332"/>
    <lineage>
        <taxon>Eukaryota</taxon>
        <taxon>Viridiplantae</taxon>
        <taxon>Streptophyta</taxon>
        <taxon>Embryophyta</taxon>
        <taxon>Tracheophyta</taxon>
        <taxon>Spermatophyta</taxon>
        <taxon>Pinopsida</taxon>
        <taxon>Pinidae</taxon>
        <taxon>Conifers I</taxon>
        <taxon>Pinales</taxon>
        <taxon>Pinaceae</taxon>
        <taxon>Picea</taxon>
    </lineage>
</organism>
<keyword evidence="4" id="KW-0611">Plant defense</keyword>
<feature type="domain" description="EDS1 EP" evidence="7">
    <location>
        <begin position="383"/>
        <end position="593"/>
    </location>
</feature>
<dbReference type="GO" id="GO:0006952">
    <property type="term" value="P:defense response"/>
    <property type="evidence" value="ECO:0007669"/>
    <property type="project" value="UniProtKB-KW"/>
</dbReference>
<dbReference type="PANTHER" id="PTHR47413">
    <property type="entry name" value="LIPASE-LIKE PAD4"/>
    <property type="match status" value="1"/>
</dbReference>
<dbReference type="AlphaFoldDB" id="B8LLF3"/>
<dbReference type="SUPFAM" id="SSF53474">
    <property type="entry name" value="alpha/beta-Hydrolases"/>
    <property type="match status" value="1"/>
</dbReference>
<evidence type="ECO:0000256" key="1">
    <source>
        <dbReference type="ARBA" id="ARBA00004123"/>
    </source>
</evidence>
<dbReference type="GO" id="GO:0006629">
    <property type="term" value="P:lipid metabolic process"/>
    <property type="evidence" value="ECO:0007669"/>
    <property type="project" value="InterPro"/>
</dbReference>
<keyword evidence="3" id="KW-0963">Cytoplasm</keyword>
<name>B8LLF3_PICSI</name>
<dbReference type="InterPro" id="IPR002921">
    <property type="entry name" value="Fungal_lipase-type"/>
</dbReference>
<dbReference type="Pfam" id="PF01764">
    <property type="entry name" value="Lipase_3"/>
    <property type="match status" value="1"/>
</dbReference>
<proteinExistence type="evidence at transcript level"/>
<evidence type="ECO:0008006" key="9">
    <source>
        <dbReference type="Google" id="ProtNLM"/>
    </source>
</evidence>
<evidence type="ECO:0000259" key="7">
    <source>
        <dbReference type="Pfam" id="PF18117"/>
    </source>
</evidence>
<accession>B8LLF3</accession>
<dbReference type="Gene3D" id="3.40.50.1820">
    <property type="entry name" value="alpha/beta hydrolase"/>
    <property type="match status" value="1"/>
</dbReference>
<dbReference type="PANTHER" id="PTHR47413:SF2">
    <property type="entry name" value="LIPASE-LIKE PAD4"/>
    <property type="match status" value="1"/>
</dbReference>
<evidence type="ECO:0000313" key="8">
    <source>
        <dbReference type="EMBL" id="ABR16483.1"/>
    </source>
</evidence>
<evidence type="ECO:0000259" key="6">
    <source>
        <dbReference type="Pfam" id="PF01764"/>
    </source>
</evidence>
<dbReference type="GO" id="GO:0005634">
    <property type="term" value="C:nucleus"/>
    <property type="evidence" value="ECO:0007669"/>
    <property type="project" value="UniProtKB-SubCell"/>
</dbReference>